<name>A0A9D4IH87_DREPO</name>
<keyword evidence="2" id="KW-1185">Reference proteome</keyword>
<sequence>MDARTYLVFGGLLATISSSANGSLLEQTGYRINILEDDVGPTVDALMNLCNKSPPGSLFAVYSLTKMNFNTFVLVTDDLTNPDLWKDIATDREHVISVKERDKLLKLLERDTRFGKCPLDKFFTDHIGYCQDCSDELDSLPEECY</sequence>
<comment type="caution">
    <text evidence="1">The sequence shown here is derived from an EMBL/GenBank/DDBJ whole genome shotgun (WGS) entry which is preliminary data.</text>
</comment>
<proteinExistence type="predicted"/>
<dbReference type="AlphaFoldDB" id="A0A9D4IH87"/>
<feature type="non-terminal residue" evidence="1">
    <location>
        <position position="1"/>
    </location>
</feature>
<accession>A0A9D4IH87</accession>
<reference evidence="1" key="2">
    <citation type="submission" date="2020-11" db="EMBL/GenBank/DDBJ databases">
        <authorList>
            <person name="McCartney M.A."/>
            <person name="Auch B."/>
            <person name="Kono T."/>
            <person name="Mallez S."/>
            <person name="Becker A."/>
            <person name="Gohl D.M."/>
            <person name="Silverstein K.A.T."/>
            <person name="Koren S."/>
            <person name="Bechman K.B."/>
            <person name="Herman A."/>
            <person name="Abrahante J.E."/>
            <person name="Garbe J."/>
        </authorList>
    </citation>
    <scope>NUCLEOTIDE SEQUENCE</scope>
    <source>
        <strain evidence="1">Duluth1</strain>
        <tissue evidence="1">Whole animal</tissue>
    </source>
</reference>
<reference evidence="1" key="1">
    <citation type="journal article" date="2019" name="bioRxiv">
        <title>The Genome of the Zebra Mussel, Dreissena polymorpha: A Resource for Invasive Species Research.</title>
        <authorList>
            <person name="McCartney M.A."/>
            <person name="Auch B."/>
            <person name="Kono T."/>
            <person name="Mallez S."/>
            <person name="Zhang Y."/>
            <person name="Obille A."/>
            <person name="Becker A."/>
            <person name="Abrahante J.E."/>
            <person name="Garbe J."/>
            <person name="Badalamenti J.P."/>
            <person name="Herman A."/>
            <person name="Mangelson H."/>
            <person name="Liachko I."/>
            <person name="Sullivan S."/>
            <person name="Sone E.D."/>
            <person name="Koren S."/>
            <person name="Silverstein K.A.T."/>
            <person name="Beckman K.B."/>
            <person name="Gohl D.M."/>
        </authorList>
    </citation>
    <scope>NUCLEOTIDE SEQUENCE</scope>
    <source>
        <strain evidence="1">Duluth1</strain>
        <tissue evidence="1">Whole animal</tissue>
    </source>
</reference>
<dbReference type="EMBL" id="JAIWYP010000009">
    <property type="protein sequence ID" value="KAH3774050.1"/>
    <property type="molecule type" value="Genomic_DNA"/>
</dbReference>
<protein>
    <submittedName>
        <fullName evidence="1">Uncharacterized protein</fullName>
    </submittedName>
</protein>
<dbReference type="Proteomes" id="UP000828390">
    <property type="component" value="Unassembled WGS sequence"/>
</dbReference>
<organism evidence="1 2">
    <name type="scientific">Dreissena polymorpha</name>
    <name type="common">Zebra mussel</name>
    <name type="synonym">Mytilus polymorpha</name>
    <dbReference type="NCBI Taxonomy" id="45954"/>
    <lineage>
        <taxon>Eukaryota</taxon>
        <taxon>Metazoa</taxon>
        <taxon>Spiralia</taxon>
        <taxon>Lophotrochozoa</taxon>
        <taxon>Mollusca</taxon>
        <taxon>Bivalvia</taxon>
        <taxon>Autobranchia</taxon>
        <taxon>Heteroconchia</taxon>
        <taxon>Euheterodonta</taxon>
        <taxon>Imparidentia</taxon>
        <taxon>Neoheterodontei</taxon>
        <taxon>Myida</taxon>
        <taxon>Dreissenoidea</taxon>
        <taxon>Dreissenidae</taxon>
        <taxon>Dreissena</taxon>
    </lineage>
</organism>
<evidence type="ECO:0000313" key="1">
    <source>
        <dbReference type="EMBL" id="KAH3774050.1"/>
    </source>
</evidence>
<gene>
    <name evidence="1" type="ORF">DPMN_175421</name>
</gene>
<evidence type="ECO:0000313" key="2">
    <source>
        <dbReference type="Proteomes" id="UP000828390"/>
    </source>
</evidence>